<sequence length="46" mass="5681">MYLHIHFILDSTEMIFLIEKEVREHYQKGVQMDFREDYGRAVLFCQ</sequence>
<proteinExistence type="predicted"/>
<accession>A0A1N6MZA1</accession>
<reference evidence="2" key="1">
    <citation type="submission" date="2016-12" db="EMBL/GenBank/DDBJ databases">
        <authorList>
            <person name="Gaudriault S."/>
        </authorList>
    </citation>
    <scope>NUCLEOTIDE SEQUENCE [LARGE SCALE GENOMIC DNA]</scope>
    <source>
        <strain evidence="2">HGB1681 (deposited as PTA-6826 in the American Type Culture Collection)</strain>
    </source>
</reference>
<gene>
    <name evidence="1" type="ORF">XIS1_520007</name>
</gene>
<protein>
    <submittedName>
        <fullName evidence="1">Uncharacterized protein</fullName>
    </submittedName>
</protein>
<evidence type="ECO:0000313" key="1">
    <source>
        <dbReference type="EMBL" id="SIP74094.1"/>
    </source>
</evidence>
<evidence type="ECO:0000313" key="2">
    <source>
        <dbReference type="Proteomes" id="UP000196435"/>
    </source>
</evidence>
<dbReference type="Proteomes" id="UP000196435">
    <property type="component" value="Unassembled WGS sequence"/>
</dbReference>
<name>A0A1N6MZA1_9GAMM</name>
<dbReference type="AlphaFoldDB" id="A0A1N6MZA1"/>
<organism evidence="1 2">
    <name type="scientific">Xenorhabdus innexi</name>
    <dbReference type="NCBI Taxonomy" id="290109"/>
    <lineage>
        <taxon>Bacteria</taxon>
        <taxon>Pseudomonadati</taxon>
        <taxon>Pseudomonadota</taxon>
        <taxon>Gammaproteobacteria</taxon>
        <taxon>Enterobacterales</taxon>
        <taxon>Morganellaceae</taxon>
        <taxon>Xenorhabdus</taxon>
    </lineage>
</organism>
<dbReference type="EMBL" id="FTLG01000195">
    <property type="protein sequence ID" value="SIP74094.1"/>
    <property type="molecule type" value="Genomic_DNA"/>
</dbReference>